<evidence type="ECO:0000256" key="1">
    <source>
        <dbReference type="SAM" id="SignalP"/>
    </source>
</evidence>
<protein>
    <submittedName>
        <fullName evidence="2">Uncharacterized protein</fullName>
    </submittedName>
</protein>
<proteinExistence type="predicted"/>
<sequence>MGSAAIVLLLTLMTVTLAVAKNDPPVGCVQVENVAYHRFLMPANGTWPYLTRERLVQCGLTIGARNWMLEKVGKEFRFRTHWGQLQPAFLFEVLWKLKKEKSGYFTIQNVNLKEYLFAGEPQYQLGSHQLGCQQVTGQVFTRQGKKPKTFGPEFLWNISSC</sequence>
<comment type="caution">
    <text evidence="2">The sequence shown here is derived from an EMBL/GenBank/DDBJ whole genome shotgun (WGS) entry which is preliminary data.</text>
</comment>
<gene>
    <name evidence="2" type="ORF">pipiens_003112</name>
</gene>
<keyword evidence="3" id="KW-1185">Reference proteome</keyword>
<name>A0ABD1D3K3_CULPP</name>
<evidence type="ECO:0000313" key="2">
    <source>
        <dbReference type="EMBL" id="KAL1392896.1"/>
    </source>
</evidence>
<dbReference type="Proteomes" id="UP001562425">
    <property type="component" value="Unassembled WGS sequence"/>
</dbReference>
<reference evidence="2 3" key="1">
    <citation type="submission" date="2024-05" db="EMBL/GenBank/DDBJ databases">
        <title>Culex pipiens pipiens assembly and annotation.</title>
        <authorList>
            <person name="Alout H."/>
            <person name="Durand T."/>
        </authorList>
    </citation>
    <scope>NUCLEOTIDE SEQUENCE [LARGE SCALE GENOMIC DNA]</scope>
    <source>
        <strain evidence="2">HA-2024</strain>
        <tissue evidence="2">Whole body</tissue>
    </source>
</reference>
<accession>A0ABD1D3K3</accession>
<dbReference type="AlphaFoldDB" id="A0ABD1D3K3"/>
<dbReference type="EMBL" id="JBEHCU010007725">
    <property type="protein sequence ID" value="KAL1392896.1"/>
    <property type="molecule type" value="Genomic_DNA"/>
</dbReference>
<feature type="chain" id="PRO_5044870559" evidence="1">
    <location>
        <begin position="21"/>
        <end position="161"/>
    </location>
</feature>
<keyword evidence="1" id="KW-0732">Signal</keyword>
<feature type="signal peptide" evidence="1">
    <location>
        <begin position="1"/>
        <end position="20"/>
    </location>
</feature>
<organism evidence="2 3">
    <name type="scientific">Culex pipiens pipiens</name>
    <name type="common">Northern house mosquito</name>
    <dbReference type="NCBI Taxonomy" id="38569"/>
    <lineage>
        <taxon>Eukaryota</taxon>
        <taxon>Metazoa</taxon>
        <taxon>Ecdysozoa</taxon>
        <taxon>Arthropoda</taxon>
        <taxon>Hexapoda</taxon>
        <taxon>Insecta</taxon>
        <taxon>Pterygota</taxon>
        <taxon>Neoptera</taxon>
        <taxon>Endopterygota</taxon>
        <taxon>Diptera</taxon>
        <taxon>Nematocera</taxon>
        <taxon>Culicoidea</taxon>
        <taxon>Culicidae</taxon>
        <taxon>Culicinae</taxon>
        <taxon>Culicini</taxon>
        <taxon>Culex</taxon>
        <taxon>Culex</taxon>
    </lineage>
</organism>
<evidence type="ECO:0000313" key="3">
    <source>
        <dbReference type="Proteomes" id="UP001562425"/>
    </source>
</evidence>